<dbReference type="GO" id="GO:0051893">
    <property type="term" value="P:regulation of focal adhesion assembly"/>
    <property type="evidence" value="ECO:0007669"/>
    <property type="project" value="TreeGrafter"/>
</dbReference>
<dbReference type="PANTHER" id="PTHR15551">
    <property type="entry name" value="LIM DOMAIN ONLY 7"/>
    <property type="match status" value="1"/>
</dbReference>
<dbReference type="GO" id="GO:0051496">
    <property type="term" value="P:positive regulation of stress fiber assembly"/>
    <property type="evidence" value="ECO:0007669"/>
    <property type="project" value="TreeGrafter"/>
</dbReference>
<feature type="region of interest" description="Disordered" evidence="6">
    <location>
        <begin position="561"/>
        <end position="597"/>
    </location>
</feature>
<dbReference type="Pfam" id="PF15949">
    <property type="entry name" value="DUF4757"/>
    <property type="match status" value="1"/>
</dbReference>
<feature type="region of interest" description="Disordered" evidence="6">
    <location>
        <begin position="617"/>
        <end position="636"/>
    </location>
</feature>
<dbReference type="GO" id="GO:0046872">
    <property type="term" value="F:metal ion binding"/>
    <property type="evidence" value="ECO:0007669"/>
    <property type="project" value="UniProtKB-KW"/>
</dbReference>
<feature type="region of interest" description="Disordered" evidence="6">
    <location>
        <begin position="680"/>
        <end position="754"/>
    </location>
</feature>
<keyword evidence="3 4" id="KW-0440">LIM domain</keyword>
<name>V5GIF7_ANOGL</name>
<evidence type="ECO:0000256" key="6">
    <source>
        <dbReference type="SAM" id="MobiDB-lite"/>
    </source>
</evidence>
<dbReference type="EMBL" id="GALX01004622">
    <property type="protein sequence ID" value="JAB63844.1"/>
    <property type="molecule type" value="Transcribed_RNA"/>
</dbReference>
<organism evidence="8">
    <name type="scientific">Anoplophora glabripennis</name>
    <name type="common">Asian longhorn beetle</name>
    <name type="synonym">Anoplophora nobilis</name>
    <dbReference type="NCBI Taxonomy" id="217634"/>
    <lineage>
        <taxon>Eukaryota</taxon>
        <taxon>Metazoa</taxon>
        <taxon>Ecdysozoa</taxon>
        <taxon>Arthropoda</taxon>
        <taxon>Hexapoda</taxon>
        <taxon>Insecta</taxon>
        <taxon>Pterygota</taxon>
        <taxon>Neoptera</taxon>
        <taxon>Endopterygota</taxon>
        <taxon>Coleoptera</taxon>
        <taxon>Polyphaga</taxon>
        <taxon>Cucujiformia</taxon>
        <taxon>Chrysomeloidea</taxon>
        <taxon>Cerambycidae</taxon>
        <taxon>Lamiinae</taxon>
        <taxon>Lamiini</taxon>
        <taxon>Anoplophora</taxon>
    </lineage>
</organism>
<feature type="compositionally biased region" description="Polar residues" evidence="6">
    <location>
        <begin position="155"/>
        <end position="164"/>
    </location>
</feature>
<dbReference type="PROSITE" id="PS50023">
    <property type="entry name" value="LIM_DOMAIN_2"/>
    <property type="match status" value="1"/>
</dbReference>
<dbReference type="CDD" id="cd08368">
    <property type="entry name" value="LIM"/>
    <property type="match status" value="1"/>
</dbReference>
<feature type="compositionally biased region" description="Basic and acidic residues" evidence="6">
    <location>
        <begin position="828"/>
        <end position="842"/>
    </location>
</feature>
<dbReference type="InterPro" id="IPR031865">
    <property type="entry name" value="DUF4757"/>
</dbReference>
<dbReference type="GO" id="GO:0001725">
    <property type="term" value="C:stress fiber"/>
    <property type="evidence" value="ECO:0007669"/>
    <property type="project" value="TreeGrafter"/>
</dbReference>
<evidence type="ECO:0000256" key="4">
    <source>
        <dbReference type="PROSITE-ProRule" id="PRU00125"/>
    </source>
</evidence>
<feature type="region of interest" description="Disordered" evidence="6">
    <location>
        <begin position="770"/>
        <end position="842"/>
    </location>
</feature>
<dbReference type="PANTHER" id="PTHR15551:SF3">
    <property type="entry name" value="LIM AND CALPONIN HOMOLOGY DOMAINS-CONTAINING PROTEIN 1"/>
    <property type="match status" value="1"/>
</dbReference>
<keyword evidence="1 4" id="KW-0479">Metal-binding</keyword>
<evidence type="ECO:0000256" key="5">
    <source>
        <dbReference type="SAM" id="Coils"/>
    </source>
</evidence>
<feature type="domain" description="LIM zinc-binding" evidence="7">
    <location>
        <begin position="1240"/>
        <end position="1306"/>
    </location>
</feature>
<feature type="region of interest" description="Disordered" evidence="6">
    <location>
        <begin position="111"/>
        <end position="228"/>
    </location>
</feature>
<feature type="region of interest" description="Disordered" evidence="6">
    <location>
        <begin position="1"/>
        <end position="41"/>
    </location>
</feature>
<feature type="coiled-coil region" evidence="5">
    <location>
        <begin position="893"/>
        <end position="932"/>
    </location>
</feature>
<evidence type="ECO:0000256" key="2">
    <source>
        <dbReference type="ARBA" id="ARBA00022833"/>
    </source>
</evidence>
<feature type="compositionally biased region" description="Polar residues" evidence="6">
    <location>
        <begin position="401"/>
        <end position="441"/>
    </location>
</feature>
<dbReference type="Pfam" id="PF00412">
    <property type="entry name" value="LIM"/>
    <property type="match status" value="1"/>
</dbReference>
<evidence type="ECO:0000259" key="7">
    <source>
        <dbReference type="PROSITE" id="PS50023"/>
    </source>
</evidence>
<dbReference type="GO" id="GO:0032034">
    <property type="term" value="F:myosin II head/neck binding"/>
    <property type="evidence" value="ECO:0007669"/>
    <property type="project" value="TreeGrafter"/>
</dbReference>
<feature type="compositionally biased region" description="Basic and acidic residues" evidence="6">
    <location>
        <begin position="1"/>
        <end position="18"/>
    </location>
</feature>
<evidence type="ECO:0000256" key="1">
    <source>
        <dbReference type="ARBA" id="ARBA00022723"/>
    </source>
</evidence>
<evidence type="ECO:0000256" key="3">
    <source>
        <dbReference type="ARBA" id="ARBA00023038"/>
    </source>
</evidence>
<dbReference type="PROSITE" id="PS00478">
    <property type="entry name" value="LIM_DOMAIN_1"/>
    <property type="match status" value="1"/>
</dbReference>
<gene>
    <name evidence="8" type="primary">Y3427</name>
</gene>
<feature type="compositionally biased region" description="Basic residues" evidence="6">
    <location>
        <begin position="712"/>
        <end position="725"/>
    </location>
</feature>
<dbReference type="SMART" id="SM00132">
    <property type="entry name" value="LIM"/>
    <property type="match status" value="1"/>
</dbReference>
<feature type="compositionally biased region" description="Polar residues" evidence="6">
    <location>
        <begin position="205"/>
        <end position="224"/>
    </location>
</feature>
<feature type="coiled-coil region" evidence="5">
    <location>
        <begin position="53"/>
        <end position="90"/>
    </location>
</feature>
<feature type="compositionally biased region" description="Basic and acidic residues" evidence="6">
    <location>
        <begin position="577"/>
        <end position="588"/>
    </location>
</feature>
<accession>V5GIF7</accession>
<sequence>MDNHDHEREHPERERRNSNTEYIPTKCRITKPPPPKPATNPLQFVKVAPCPLFQKAQEQIKKVEEIKRERKEIREEVEDWQQNLDNWKSSRRKRQEHIIERVVEVKKLTEQEELERAKRKSKTFSEMMERNRGRHKFTIPVYDDDSNDLSDYGIGSSSSKTNSIKDVDTDDSSSILDEKEIHTYDSPSNRDSTSNQSQSEDETNVTKQEPPTSPTVNNNTSPKIYSSTYTTNLNTSTVKPNILAKPKLVYETKLYAETNSTKESTEQYTYEGAIQDYRSRIQTKIKVDESIFTKNREQSKSKEFSEAQTVLPKGEIFKRKGLFESEKSIQINHFESNSSRRLSEDFANSRSIKDRLKSLEKSADQSSKAVNKNDIQVSVKQRLQNFNKQNDFDKQNNNTTVKTSSPSKISNYLLDKSSSTPNFQTKKTSSWKNDSSDRCSSPETELYMNKLNMFNRDLDNLMNGKSPTDNNLMDYCTNSNYAPSVSSAELTGISSDREDSGIHTADVSCSVSQADEPIDTDTDIALNTIPSCIEKLNQENELTQFEKDLSQFEKELDQFRIDGKDKKESNNNSLEVASKEDISGDRQEITSPTYSREEILNTTEQFLESLKKDASENISAAKEAQTNTKEDPPMVPKETTIVEKVPPLKPKPAIYENIEFKPYNGAPDFITNDFLVDSPFSLTPPKMEPPKVKPPPPPPPEDDAPQPMKRMNSTKRIKKEMHIKRSSFLGLDEPTDDQIDPEIEKPPELNSFLQKESKLEKSLYKKLQEENRISGLSKVESQDSGLDIDRGRLSSDTWCSSVGDSSIPSHERQDSEQTNSITSEEDEITKKEREIIEMVEKEEQSRDTIEYVGQNLGKSSFLPGTESISSYEPSLGSDQFNSPYIPQPSSDFLADQDSEVLKVEQELRQLEREELERQRENLLFRESRAKARLQSNRHSLENICDEIYPCYPPDSTVDYRKSMPELQNVPLEYRKSVPDVPSYVYKKSIPDIDLQYRKSMPNIQHAYQKLSPDHHRIDRSMSIDSDLRVPLDHRKSMPELQHDMHHSAFKSPPPNRQPIMPGKPLRPVKDLSVFNPIVPPSLQHPNVKGTRQLSKHSLQALSAVPRSRHVPNDNWIQPKANPEAKNYNQHWVFQEAELRRISDQQKNVAANRNWQQPRHEKHLPDSIIQSLTQRVQNRTNINERNQQNRRSDGSLNKEYMQHPYLGHPQTVGHALPTMPYSPPLVLEESQDRILSVSGKKKCSYCGNELGRGAAMIIESLCLFYHMECFKCCVCHVQLGDGLMGTDVRVRNQKLHCHNCYSSDDGVKFSCV</sequence>
<feature type="compositionally biased region" description="Polar residues" evidence="6">
    <location>
        <begin position="794"/>
        <end position="808"/>
    </location>
</feature>
<dbReference type="InterPro" id="IPR001781">
    <property type="entry name" value="Znf_LIM"/>
</dbReference>
<keyword evidence="2 4" id="KW-0862">Zinc</keyword>
<feature type="compositionally biased region" description="Low complexity" evidence="6">
    <location>
        <begin position="387"/>
        <end position="400"/>
    </location>
</feature>
<proteinExistence type="predicted"/>
<keyword evidence="5" id="KW-0175">Coiled coil</keyword>
<feature type="compositionally biased region" description="Polar residues" evidence="6">
    <location>
        <begin position="185"/>
        <end position="198"/>
    </location>
</feature>
<feature type="region of interest" description="Disordered" evidence="6">
    <location>
        <begin position="387"/>
        <end position="441"/>
    </location>
</feature>
<reference evidence="8" key="1">
    <citation type="submission" date="2013-07" db="EMBL/GenBank/DDBJ databases">
        <title>Midgut Transcriptome Profiling of Anoplphora glabripennis, a Lignocellulose Degrading, Wood-Boring Cerambycid.</title>
        <authorList>
            <person name="Scully E.D."/>
            <person name="Hoover K."/>
            <person name="Carlson J.E."/>
            <person name="Tien M."/>
            <person name="Geib S.M."/>
        </authorList>
    </citation>
    <scope>NUCLEOTIDE SEQUENCE</scope>
</reference>
<dbReference type="Gene3D" id="2.10.110.10">
    <property type="entry name" value="Cysteine Rich Protein"/>
    <property type="match status" value="1"/>
</dbReference>
<evidence type="ECO:0000313" key="8">
    <source>
        <dbReference type="EMBL" id="JAB63844.1"/>
    </source>
</evidence>
<protein>
    <recommendedName>
        <fullName evidence="7">LIM zinc-binding domain-containing protein</fullName>
    </recommendedName>
</protein>